<reference evidence="1" key="1">
    <citation type="submission" date="2014-11" db="EMBL/GenBank/DDBJ databases">
        <authorList>
            <person name="Amaro Gonzalez C."/>
        </authorList>
    </citation>
    <scope>NUCLEOTIDE SEQUENCE</scope>
</reference>
<dbReference type="AlphaFoldDB" id="A0A0E9XLQ2"/>
<proteinExistence type="predicted"/>
<sequence length="19" mass="2405">MFRECYCSHNILMNWEKLS</sequence>
<dbReference type="EMBL" id="GBXM01004978">
    <property type="protein sequence ID" value="JAI03600.1"/>
    <property type="molecule type" value="Transcribed_RNA"/>
</dbReference>
<reference evidence="1" key="2">
    <citation type="journal article" date="2015" name="Fish Shellfish Immunol.">
        <title>Early steps in the European eel (Anguilla anguilla)-Vibrio vulnificus interaction in the gills: Role of the RtxA13 toxin.</title>
        <authorList>
            <person name="Callol A."/>
            <person name="Pajuelo D."/>
            <person name="Ebbesson L."/>
            <person name="Teles M."/>
            <person name="MacKenzie S."/>
            <person name="Amaro C."/>
        </authorList>
    </citation>
    <scope>NUCLEOTIDE SEQUENCE</scope>
</reference>
<organism evidence="1">
    <name type="scientific">Anguilla anguilla</name>
    <name type="common">European freshwater eel</name>
    <name type="synonym">Muraena anguilla</name>
    <dbReference type="NCBI Taxonomy" id="7936"/>
    <lineage>
        <taxon>Eukaryota</taxon>
        <taxon>Metazoa</taxon>
        <taxon>Chordata</taxon>
        <taxon>Craniata</taxon>
        <taxon>Vertebrata</taxon>
        <taxon>Euteleostomi</taxon>
        <taxon>Actinopterygii</taxon>
        <taxon>Neopterygii</taxon>
        <taxon>Teleostei</taxon>
        <taxon>Anguilliformes</taxon>
        <taxon>Anguillidae</taxon>
        <taxon>Anguilla</taxon>
    </lineage>
</organism>
<evidence type="ECO:0000313" key="1">
    <source>
        <dbReference type="EMBL" id="JAI03600.1"/>
    </source>
</evidence>
<protein>
    <submittedName>
        <fullName evidence="1">Uncharacterized protein</fullName>
    </submittedName>
</protein>
<name>A0A0E9XLQ2_ANGAN</name>
<accession>A0A0E9XLQ2</accession>